<dbReference type="InterPro" id="IPR051166">
    <property type="entry name" value="Threonine_Synthase"/>
</dbReference>
<comment type="similarity">
    <text evidence="2">Belongs to the threonine synthase family.</text>
</comment>
<dbReference type="RefSeq" id="WP_257243146.1">
    <property type="nucleotide sequence ID" value="NZ_FNBX01000007.1"/>
</dbReference>
<proteinExistence type="inferred from homology"/>
<sequence>MTTDFPAYRGRMEYVCLDCGARYPGDSLLYTCPQCGGVFLLENLDFDQLKKRSGQEWRDLFDSRAASRTTALRGIFRYYELLAPLLEEDDIVYLGEGLTPIVEAAPALRAAVGLPFAYKNDGQNPSASFKDRGMACAFSYLKWLCRRHSWDEVLTVCASTGDTSAAAALYAAYVGTPLKSVVLLPHGKVTPQQLSQPLGSGATVLELPGVFDDCMKVVELLAENYRVALLNSKNSWRILGQESYAYETAQWYGWDVADLCLFVPIGNAGNITAIMSGCLKMLELGIITALPRVFGVQSEHADPVWRYYDAPAASRHWEPVAVQPSVAQAAMIGNPVSFPRVRRLAERFVEQGGQRAFQVVRVTEQQIMDAMLLANRHGHIACTQGGECLAGLRNALQLGLVGQKEFALLDATAHALKFAGFQDMYFTDSFPPAYGVTPDKSLANRPELLLPETERQNCSPEDFTRKGAQAVVQRLGLQKKV</sequence>
<name>A0A1G7LST3_9BACT</name>
<dbReference type="PANTHER" id="PTHR42690">
    <property type="entry name" value="THREONINE SYNTHASE FAMILY MEMBER"/>
    <property type="match status" value="1"/>
</dbReference>
<evidence type="ECO:0000256" key="3">
    <source>
        <dbReference type="ARBA" id="ARBA00022898"/>
    </source>
</evidence>
<accession>A0A1G7LST3</accession>
<dbReference type="InterPro" id="IPR004450">
    <property type="entry name" value="Thr_synthase-like"/>
</dbReference>
<dbReference type="PANTHER" id="PTHR42690:SF1">
    <property type="entry name" value="THREONINE SYNTHASE-LIKE 2"/>
    <property type="match status" value="1"/>
</dbReference>
<comment type="cofactor">
    <cofactor evidence="1 5">
        <name>pyridoxal 5'-phosphate</name>
        <dbReference type="ChEBI" id="CHEBI:597326"/>
    </cofactor>
</comment>
<evidence type="ECO:0000259" key="6">
    <source>
        <dbReference type="Pfam" id="PF00291"/>
    </source>
</evidence>
<dbReference type="Proteomes" id="UP000199355">
    <property type="component" value="Unassembled WGS sequence"/>
</dbReference>
<dbReference type="InterPro" id="IPR001926">
    <property type="entry name" value="TrpB-like_PALP"/>
</dbReference>
<evidence type="ECO:0000256" key="5">
    <source>
        <dbReference type="PIRSR" id="PIRSR604450-51"/>
    </source>
</evidence>
<evidence type="ECO:0000256" key="4">
    <source>
        <dbReference type="NCBIfam" id="TIGR00260"/>
    </source>
</evidence>
<dbReference type="AlphaFoldDB" id="A0A1G7LST3"/>
<dbReference type="Gene3D" id="3.40.50.1100">
    <property type="match status" value="2"/>
</dbReference>
<dbReference type="GO" id="GO:0009088">
    <property type="term" value="P:threonine biosynthetic process"/>
    <property type="evidence" value="ECO:0007669"/>
    <property type="project" value="UniProtKB-UniRule"/>
</dbReference>
<dbReference type="EMBL" id="FNBX01000007">
    <property type="protein sequence ID" value="SDF52471.1"/>
    <property type="molecule type" value="Genomic_DNA"/>
</dbReference>
<dbReference type="SUPFAM" id="SSF53686">
    <property type="entry name" value="Tryptophan synthase beta subunit-like PLP-dependent enzymes"/>
    <property type="match status" value="1"/>
</dbReference>
<dbReference type="Pfam" id="PF00291">
    <property type="entry name" value="PALP"/>
    <property type="match status" value="1"/>
</dbReference>
<feature type="modified residue" description="N6-(pyridoxal phosphate)lysine" evidence="5">
    <location>
        <position position="130"/>
    </location>
</feature>
<keyword evidence="3 5" id="KW-0663">Pyridoxal phosphate</keyword>
<evidence type="ECO:0000313" key="8">
    <source>
        <dbReference type="Proteomes" id="UP000199355"/>
    </source>
</evidence>
<protein>
    <recommendedName>
        <fullName evidence="4">Threonine synthase</fullName>
        <ecNumber evidence="4">4.2.3.1</ecNumber>
    </recommendedName>
</protein>
<keyword evidence="8" id="KW-1185">Reference proteome</keyword>
<dbReference type="CDD" id="cd01563">
    <property type="entry name" value="Thr-synth_1"/>
    <property type="match status" value="1"/>
</dbReference>
<dbReference type="NCBIfam" id="TIGR00260">
    <property type="entry name" value="thrC"/>
    <property type="match status" value="1"/>
</dbReference>
<dbReference type="InterPro" id="IPR036052">
    <property type="entry name" value="TrpB-like_PALP_sf"/>
</dbReference>
<dbReference type="GO" id="GO:0004795">
    <property type="term" value="F:threonine synthase activity"/>
    <property type="evidence" value="ECO:0007669"/>
    <property type="project" value="UniProtKB-UniRule"/>
</dbReference>
<evidence type="ECO:0000256" key="2">
    <source>
        <dbReference type="ARBA" id="ARBA00005517"/>
    </source>
</evidence>
<dbReference type="EC" id="4.2.3.1" evidence="4"/>
<evidence type="ECO:0000313" key="7">
    <source>
        <dbReference type="EMBL" id="SDF52471.1"/>
    </source>
</evidence>
<reference evidence="8" key="1">
    <citation type="submission" date="2016-10" db="EMBL/GenBank/DDBJ databases">
        <authorList>
            <person name="Varghese N."/>
            <person name="Submissions S."/>
        </authorList>
    </citation>
    <scope>NUCLEOTIDE SEQUENCE [LARGE SCALE GENOMIC DNA]</scope>
    <source>
        <strain evidence="8">KHC7</strain>
    </source>
</reference>
<evidence type="ECO:0000256" key="1">
    <source>
        <dbReference type="ARBA" id="ARBA00001933"/>
    </source>
</evidence>
<organism evidence="7 8">
    <name type="scientific">Desulfovibrio legallii</name>
    <dbReference type="NCBI Taxonomy" id="571438"/>
    <lineage>
        <taxon>Bacteria</taxon>
        <taxon>Pseudomonadati</taxon>
        <taxon>Thermodesulfobacteriota</taxon>
        <taxon>Desulfovibrionia</taxon>
        <taxon>Desulfovibrionales</taxon>
        <taxon>Desulfovibrionaceae</taxon>
        <taxon>Desulfovibrio</taxon>
    </lineage>
</organism>
<dbReference type="STRING" id="571438.SAMN05192586_10715"/>
<feature type="domain" description="Tryptophan synthase beta chain-like PALP" evidence="6">
    <location>
        <begin position="94"/>
        <end position="402"/>
    </location>
</feature>
<gene>
    <name evidence="7" type="ORF">SAMN05192586_10715</name>
</gene>